<keyword evidence="7 10" id="KW-0472">Membrane</keyword>
<dbReference type="InterPro" id="IPR051826">
    <property type="entry name" value="E3_ubiquitin-ligase_domain"/>
</dbReference>
<accession>A0A4S2MXC0</accession>
<feature type="domain" description="RING-type" evidence="11">
    <location>
        <begin position="410"/>
        <end position="453"/>
    </location>
</feature>
<organism evidence="12 13">
    <name type="scientific">Ascodesmis nigricans</name>
    <dbReference type="NCBI Taxonomy" id="341454"/>
    <lineage>
        <taxon>Eukaryota</taxon>
        <taxon>Fungi</taxon>
        <taxon>Dikarya</taxon>
        <taxon>Ascomycota</taxon>
        <taxon>Pezizomycotina</taxon>
        <taxon>Pezizomycetes</taxon>
        <taxon>Pezizales</taxon>
        <taxon>Ascodesmidaceae</taxon>
        <taxon>Ascodesmis</taxon>
    </lineage>
</organism>
<comment type="subcellular location">
    <subcellularLocation>
        <location evidence="1">Membrane</location>
    </subcellularLocation>
</comment>
<evidence type="ECO:0000313" key="12">
    <source>
        <dbReference type="EMBL" id="TGZ81320.1"/>
    </source>
</evidence>
<keyword evidence="3" id="KW-0479">Metal-binding</keyword>
<protein>
    <recommendedName>
        <fullName evidence="11">RING-type domain-containing protein</fullName>
    </recommendedName>
</protein>
<keyword evidence="2 10" id="KW-0812">Transmembrane</keyword>
<dbReference type="SMART" id="SM00184">
    <property type="entry name" value="RING"/>
    <property type="match status" value="1"/>
</dbReference>
<feature type="region of interest" description="Disordered" evidence="9">
    <location>
        <begin position="493"/>
        <end position="624"/>
    </location>
</feature>
<keyword evidence="4 8" id="KW-0863">Zinc-finger</keyword>
<dbReference type="GO" id="GO:0008270">
    <property type="term" value="F:zinc ion binding"/>
    <property type="evidence" value="ECO:0007669"/>
    <property type="project" value="UniProtKB-KW"/>
</dbReference>
<evidence type="ECO:0000256" key="9">
    <source>
        <dbReference type="SAM" id="MobiDB-lite"/>
    </source>
</evidence>
<dbReference type="InterPro" id="IPR003137">
    <property type="entry name" value="PA_domain"/>
</dbReference>
<reference evidence="12 13" key="1">
    <citation type="submission" date="2019-04" db="EMBL/GenBank/DDBJ databases">
        <title>Comparative genomics and transcriptomics to analyze fruiting body development in filamentous ascomycetes.</title>
        <authorList>
            <consortium name="DOE Joint Genome Institute"/>
            <person name="Lutkenhaus R."/>
            <person name="Traeger S."/>
            <person name="Breuer J."/>
            <person name="Kuo A."/>
            <person name="Lipzen A."/>
            <person name="Pangilinan J."/>
            <person name="Dilworth D."/>
            <person name="Sandor L."/>
            <person name="Poggeler S."/>
            <person name="Barry K."/>
            <person name="Grigoriev I.V."/>
            <person name="Nowrousian M."/>
        </authorList>
    </citation>
    <scope>NUCLEOTIDE SEQUENCE [LARGE SCALE GENOMIC DNA]</scope>
    <source>
        <strain evidence="12 13">CBS 389.68</strain>
    </source>
</reference>
<dbReference type="GO" id="GO:0061630">
    <property type="term" value="F:ubiquitin protein ligase activity"/>
    <property type="evidence" value="ECO:0007669"/>
    <property type="project" value="TreeGrafter"/>
</dbReference>
<dbReference type="Gene3D" id="3.30.40.10">
    <property type="entry name" value="Zinc/RING finger domain, C3HC4 (zinc finger)"/>
    <property type="match status" value="1"/>
</dbReference>
<dbReference type="CDD" id="cd16454">
    <property type="entry name" value="RING-H2_PA-TM-RING"/>
    <property type="match status" value="1"/>
</dbReference>
<name>A0A4S2MXC0_9PEZI</name>
<dbReference type="GO" id="GO:0005737">
    <property type="term" value="C:cytoplasm"/>
    <property type="evidence" value="ECO:0007669"/>
    <property type="project" value="TreeGrafter"/>
</dbReference>
<feature type="region of interest" description="Disordered" evidence="9">
    <location>
        <begin position="336"/>
        <end position="399"/>
    </location>
</feature>
<dbReference type="GO" id="GO:0016020">
    <property type="term" value="C:membrane"/>
    <property type="evidence" value="ECO:0007669"/>
    <property type="project" value="UniProtKB-SubCell"/>
</dbReference>
<keyword evidence="6 10" id="KW-1133">Transmembrane helix</keyword>
<dbReference type="InterPro" id="IPR011016">
    <property type="entry name" value="Znf_RING-CH"/>
</dbReference>
<dbReference type="Gene3D" id="3.50.30.30">
    <property type="match status" value="1"/>
</dbReference>
<feature type="transmembrane region" description="Helical" evidence="10">
    <location>
        <begin position="291"/>
        <end position="311"/>
    </location>
</feature>
<gene>
    <name evidence="12" type="ORF">EX30DRAFT_395792</name>
</gene>
<feature type="compositionally biased region" description="Basic and acidic residues" evidence="9">
    <location>
        <begin position="363"/>
        <end position="393"/>
    </location>
</feature>
<evidence type="ECO:0000256" key="5">
    <source>
        <dbReference type="ARBA" id="ARBA00022833"/>
    </source>
</evidence>
<dbReference type="AlphaFoldDB" id="A0A4S2MXC0"/>
<dbReference type="STRING" id="341454.A0A4S2MXC0"/>
<dbReference type="InterPro" id="IPR013083">
    <property type="entry name" value="Znf_RING/FYVE/PHD"/>
</dbReference>
<feature type="compositionally biased region" description="Basic and acidic residues" evidence="9">
    <location>
        <begin position="615"/>
        <end position="624"/>
    </location>
</feature>
<dbReference type="FunFam" id="3.30.40.10:FF:000364">
    <property type="entry name" value="Protease-associated PA domain protein"/>
    <property type="match status" value="1"/>
</dbReference>
<evidence type="ECO:0000256" key="6">
    <source>
        <dbReference type="ARBA" id="ARBA00022989"/>
    </source>
</evidence>
<evidence type="ECO:0000256" key="8">
    <source>
        <dbReference type="PROSITE-ProRule" id="PRU00175"/>
    </source>
</evidence>
<dbReference type="EMBL" id="ML220120">
    <property type="protein sequence ID" value="TGZ81320.1"/>
    <property type="molecule type" value="Genomic_DNA"/>
</dbReference>
<evidence type="ECO:0000259" key="11">
    <source>
        <dbReference type="PROSITE" id="PS50089"/>
    </source>
</evidence>
<dbReference type="InParanoid" id="A0A4S2MXC0"/>
<dbReference type="SUPFAM" id="SSF57850">
    <property type="entry name" value="RING/U-box"/>
    <property type="match status" value="1"/>
</dbReference>
<evidence type="ECO:0000256" key="1">
    <source>
        <dbReference type="ARBA" id="ARBA00004370"/>
    </source>
</evidence>
<dbReference type="Proteomes" id="UP000298138">
    <property type="component" value="Unassembled WGS sequence"/>
</dbReference>
<sequence>MPLPRLRTLLLLLTLLTLLLLSIYLTLTTLSPPTTPTPPTPRYSTTSFLFPSSAIISLSDDNNTFFVARPAAFGPPLPHDGLEAELFVLEEGQLACDDTPGWDPMKAHAQVSRGVDRHPLPGDVEDDGTDDELNPNPSLMSVTVTVGEVGGGKDAGKREMVRSGGMEGRMHADIESLQQTAEISGKIVLVARGGCGFLEKVLWTQKRGGVALIVGDYKRSAGIGGGLVTMYAKGDTTNVTIPSLFTTHTTASLLTTLLPKPITPKPSPPPPGLFITLTPTTMTSSPFFDTLLVLVISPLITLSIVYTLLLLRSRIRRRRWRAPKSVVERLPIRTYQTAASTPRSPRRASPPSSSSQTQQKQVKSRERSERLQPSQHPHEYQHSPEQPQPRERGAGGGAFTPATWSGNIDCVVCLEEYVDGVSRVMRLPCGHEFHVECITPWLTTRRRTCPICKGDVVRGARDAGTTTGGTGGAAAAGMSAGIARFGWGRREARAREESASSSSAAGATRFPWTRREEHDSRDRREREWGDAVWDGDDDDEGGSASSLAAGSGLGRAPVMRSAGSTGLVSPVGVAGARGRGRGVDERTPLVVRDVDEEEDDHGQGWGESGDEGEEGVERRVAGMV</sequence>
<dbReference type="SMART" id="SM00744">
    <property type="entry name" value="RINGv"/>
    <property type="match status" value="1"/>
</dbReference>
<evidence type="ECO:0000256" key="3">
    <source>
        <dbReference type="ARBA" id="ARBA00022723"/>
    </source>
</evidence>
<dbReference type="OrthoDB" id="5357315at2759"/>
<evidence type="ECO:0000256" key="10">
    <source>
        <dbReference type="SAM" id="Phobius"/>
    </source>
</evidence>
<evidence type="ECO:0000313" key="13">
    <source>
        <dbReference type="Proteomes" id="UP000298138"/>
    </source>
</evidence>
<feature type="compositionally biased region" description="Basic and acidic residues" evidence="9">
    <location>
        <begin position="513"/>
        <end position="529"/>
    </location>
</feature>
<dbReference type="Pfam" id="PF13639">
    <property type="entry name" value="zf-RING_2"/>
    <property type="match status" value="1"/>
</dbReference>
<dbReference type="InterPro" id="IPR001841">
    <property type="entry name" value="Znf_RING"/>
</dbReference>
<dbReference type="Pfam" id="PF02225">
    <property type="entry name" value="PA"/>
    <property type="match status" value="1"/>
</dbReference>
<evidence type="ECO:0000256" key="4">
    <source>
        <dbReference type="ARBA" id="ARBA00022771"/>
    </source>
</evidence>
<keyword evidence="5" id="KW-0862">Zinc</keyword>
<proteinExistence type="predicted"/>
<dbReference type="InterPro" id="IPR046450">
    <property type="entry name" value="PA_dom_sf"/>
</dbReference>
<dbReference type="GO" id="GO:0006511">
    <property type="term" value="P:ubiquitin-dependent protein catabolic process"/>
    <property type="evidence" value="ECO:0007669"/>
    <property type="project" value="TreeGrafter"/>
</dbReference>
<evidence type="ECO:0000256" key="7">
    <source>
        <dbReference type="ARBA" id="ARBA00023136"/>
    </source>
</evidence>
<feature type="compositionally biased region" description="Acidic residues" evidence="9">
    <location>
        <begin position="123"/>
        <end position="133"/>
    </location>
</feature>
<dbReference type="PANTHER" id="PTHR22765">
    <property type="entry name" value="RING FINGER AND PROTEASE ASSOCIATED DOMAIN-CONTAINING"/>
    <property type="match status" value="1"/>
</dbReference>
<dbReference type="PROSITE" id="PS50089">
    <property type="entry name" value="ZF_RING_2"/>
    <property type="match status" value="1"/>
</dbReference>
<keyword evidence="13" id="KW-1185">Reference proteome</keyword>
<dbReference type="SUPFAM" id="SSF52025">
    <property type="entry name" value="PA domain"/>
    <property type="match status" value="1"/>
</dbReference>
<feature type="region of interest" description="Disordered" evidence="9">
    <location>
        <begin position="115"/>
        <end position="138"/>
    </location>
</feature>
<dbReference type="PANTHER" id="PTHR22765:SF406">
    <property type="entry name" value="PA AND RING FINGER DOMAIN PROTEIN (AFU_ORTHOLOGUE AFUA_2G02470)"/>
    <property type="match status" value="1"/>
</dbReference>
<feature type="compositionally biased region" description="Low complexity" evidence="9">
    <location>
        <begin position="337"/>
        <end position="359"/>
    </location>
</feature>
<evidence type="ECO:0000256" key="2">
    <source>
        <dbReference type="ARBA" id="ARBA00022692"/>
    </source>
</evidence>